<evidence type="ECO:0000256" key="1">
    <source>
        <dbReference type="SAM" id="MobiDB-lite"/>
    </source>
</evidence>
<feature type="region of interest" description="Disordered" evidence="1">
    <location>
        <begin position="40"/>
        <end position="80"/>
    </location>
</feature>
<gene>
    <name evidence="2" type="ORF">K6958_04955</name>
</gene>
<accession>A0ABY4RF31</accession>
<protein>
    <submittedName>
        <fullName evidence="2">Uncharacterized protein</fullName>
    </submittedName>
</protein>
<evidence type="ECO:0000313" key="3">
    <source>
        <dbReference type="Proteomes" id="UP001056635"/>
    </source>
</evidence>
<reference evidence="2" key="1">
    <citation type="submission" date="2021-09" db="EMBL/GenBank/DDBJ databases">
        <title>First case of bloodstream infection caused by Mixta hanseatica sp. nov., a member of the Erwiniaceae family.</title>
        <authorList>
            <person name="Both A."/>
            <person name="Huang J."/>
            <person name="Wenzel P."/>
            <person name="Aepfelbacher M."/>
            <person name="Rohde H."/>
            <person name="Christner M."/>
            <person name="Hentschke M."/>
        </authorList>
    </citation>
    <scope>NUCLEOTIDE SEQUENCE</scope>
    <source>
        <strain evidence="2">X22927</strain>
    </source>
</reference>
<organism evidence="2 3">
    <name type="scientific">Mixta hanseatica</name>
    <dbReference type="NCBI Taxonomy" id="2872648"/>
    <lineage>
        <taxon>Bacteria</taxon>
        <taxon>Pseudomonadati</taxon>
        <taxon>Pseudomonadota</taxon>
        <taxon>Gammaproteobacteria</taxon>
        <taxon>Enterobacterales</taxon>
        <taxon>Erwiniaceae</taxon>
        <taxon>Mixta</taxon>
    </lineage>
</organism>
<dbReference type="RefSeq" id="WP_249893614.1">
    <property type="nucleotide sequence ID" value="NZ_CP082904.1"/>
</dbReference>
<name>A0ABY4RF31_9GAMM</name>
<proteinExistence type="predicted"/>
<sequence>MAIHAKATGWMIGGRVIDETPTSWIFHAMDEKRPKVIAKNDPKNKVFDGDTALDDAQSWQEETRSSRRGHRKSKDIVTAR</sequence>
<dbReference type="Proteomes" id="UP001056635">
    <property type="component" value="Chromosome"/>
</dbReference>
<evidence type="ECO:0000313" key="2">
    <source>
        <dbReference type="EMBL" id="UQY45034.1"/>
    </source>
</evidence>
<keyword evidence="3" id="KW-1185">Reference proteome</keyword>
<dbReference type="EMBL" id="CP082904">
    <property type="protein sequence ID" value="UQY45034.1"/>
    <property type="molecule type" value="Genomic_DNA"/>
</dbReference>